<keyword evidence="2" id="KW-0472">Membrane</keyword>
<comment type="caution">
    <text evidence="3">The sequence shown here is derived from an EMBL/GenBank/DDBJ whole genome shotgun (WGS) entry which is preliminary data.</text>
</comment>
<name>A0A0J6VIS1_9MYCO</name>
<feature type="region of interest" description="Disordered" evidence="1">
    <location>
        <begin position="1"/>
        <end position="25"/>
    </location>
</feature>
<gene>
    <name evidence="3" type="ORF">MOBUDSM44075_04789</name>
</gene>
<dbReference type="AlphaFoldDB" id="A0A0J6VIS1"/>
<evidence type="ECO:0000256" key="1">
    <source>
        <dbReference type="SAM" id="MobiDB-lite"/>
    </source>
</evidence>
<evidence type="ECO:0000256" key="2">
    <source>
        <dbReference type="SAM" id="Phobius"/>
    </source>
</evidence>
<dbReference type="Proteomes" id="UP000036313">
    <property type="component" value="Unassembled WGS sequence"/>
</dbReference>
<organism evidence="3 4">
    <name type="scientific">Mycolicibacterium obuense</name>
    <dbReference type="NCBI Taxonomy" id="1807"/>
    <lineage>
        <taxon>Bacteria</taxon>
        <taxon>Bacillati</taxon>
        <taxon>Actinomycetota</taxon>
        <taxon>Actinomycetes</taxon>
        <taxon>Mycobacteriales</taxon>
        <taxon>Mycobacteriaceae</taxon>
        <taxon>Mycolicibacterium</taxon>
    </lineage>
</organism>
<protein>
    <submittedName>
        <fullName evidence="3">Uncharacterized protein</fullName>
    </submittedName>
</protein>
<sequence length="361" mass="39013">MTMPPSGQWPPPPQGPAPQVVAPGPPKGGNRAKWVLGALAVLAVVVITVVATLFVTKGDSRPATPNASTSPSSSLIASEFASANDRGPANIITEDPTCAAWGPINDTLSAEQHKGWDTRNPAISSSDWSLEQRTQYEKVARNMRSAADQTVALMKRTPHRVMRELYAQTIAYWRAYSESVDTYRPEDDHLALTANSLSGSIVWICAAIDFGASAARTPLVASGAPPQHFEATGDASSPTRFISGSPPFCADWRQMTDDFSADIRDWVERTDPNIASPQWSPEQRDLYTQVRSVMEENADQMQQLGLQSDDPVVSDFAALSAQYRRGFVQAIPTYSPQDTYLANTASDLQAAVDQACQAGTV</sequence>
<keyword evidence="2" id="KW-1133">Transmembrane helix</keyword>
<reference evidence="3 4" key="1">
    <citation type="journal article" date="2015" name="Genome Biol. Evol.">
        <title>Characterization of Three Mycobacterium spp. with Potential Use in Bioremediation by Genome Sequencing and Comparative Genomics.</title>
        <authorList>
            <person name="Das S."/>
            <person name="Pettersson B.M."/>
            <person name="Behra P.R."/>
            <person name="Ramesh M."/>
            <person name="Dasgupta S."/>
            <person name="Bhattacharya A."/>
            <person name="Kirsebom L.A."/>
        </authorList>
    </citation>
    <scope>NUCLEOTIDE SEQUENCE [LARGE SCALE GENOMIC DNA]</scope>
    <source>
        <strain evidence="3 4">DSM 44075</strain>
    </source>
</reference>
<feature type="compositionally biased region" description="Pro residues" evidence="1">
    <location>
        <begin position="7"/>
        <end position="16"/>
    </location>
</feature>
<evidence type="ECO:0000313" key="4">
    <source>
        <dbReference type="Proteomes" id="UP000036313"/>
    </source>
</evidence>
<dbReference type="EMBL" id="JYNU01000057">
    <property type="protein sequence ID" value="KMO69363.1"/>
    <property type="molecule type" value="Genomic_DNA"/>
</dbReference>
<feature type="transmembrane region" description="Helical" evidence="2">
    <location>
        <begin position="34"/>
        <end position="55"/>
    </location>
</feature>
<accession>A0A0J6VIS1</accession>
<keyword evidence="2" id="KW-0812">Transmembrane</keyword>
<proteinExistence type="predicted"/>
<evidence type="ECO:0000313" key="3">
    <source>
        <dbReference type="EMBL" id="KMO69363.1"/>
    </source>
</evidence>
<dbReference type="PATRIC" id="fig|1807.14.peg.4824"/>